<dbReference type="Pfam" id="PF13639">
    <property type="entry name" value="zf-RING_2"/>
    <property type="match status" value="1"/>
</dbReference>
<accession>A0A2K2DFX4</accession>
<name>A0A2K2DFX4_BRADI</name>
<dbReference type="InterPro" id="IPR001841">
    <property type="entry name" value="Znf_RING"/>
</dbReference>
<evidence type="ECO:0000313" key="4">
    <source>
        <dbReference type="EnsemblPlants" id="PNT73178"/>
    </source>
</evidence>
<proteinExistence type="predicted"/>
<dbReference type="SMART" id="SM00184">
    <property type="entry name" value="RING"/>
    <property type="match status" value="1"/>
</dbReference>
<reference evidence="4" key="3">
    <citation type="submission" date="2018-08" db="UniProtKB">
        <authorList>
            <consortium name="EnsemblPlants"/>
        </authorList>
    </citation>
    <scope>IDENTIFICATION</scope>
    <source>
        <strain evidence="4">cv. Bd21</strain>
    </source>
</reference>
<protein>
    <recommendedName>
        <fullName evidence="2">RING-type domain-containing protein</fullName>
    </recommendedName>
</protein>
<evidence type="ECO:0000256" key="1">
    <source>
        <dbReference type="PROSITE-ProRule" id="PRU00175"/>
    </source>
</evidence>
<dbReference type="InParanoid" id="A0A2K2DFX4"/>
<dbReference type="Gene3D" id="3.30.40.10">
    <property type="entry name" value="Zinc/RING finger domain, C3HC4 (zinc finger)"/>
    <property type="match status" value="1"/>
</dbReference>
<reference evidence="3" key="2">
    <citation type="submission" date="2017-06" db="EMBL/GenBank/DDBJ databases">
        <title>WGS assembly of Brachypodium distachyon.</title>
        <authorList>
            <consortium name="The International Brachypodium Initiative"/>
            <person name="Lucas S."/>
            <person name="Harmon-Smith M."/>
            <person name="Lail K."/>
            <person name="Tice H."/>
            <person name="Grimwood J."/>
            <person name="Bruce D."/>
            <person name="Barry K."/>
            <person name="Shu S."/>
            <person name="Lindquist E."/>
            <person name="Wang M."/>
            <person name="Pitluck S."/>
            <person name="Vogel J.P."/>
            <person name="Garvin D.F."/>
            <person name="Mockler T.C."/>
            <person name="Schmutz J."/>
            <person name="Rokhsar D."/>
            <person name="Bevan M.W."/>
        </authorList>
    </citation>
    <scope>NUCLEOTIDE SEQUENCE</scope>
    <source>
        <strain evidence="3">Bd21</strain>
    </source>
</reference>
<dbReference type="AlphaFoldDB" id="A0A2K2DFX4"/>
<dbReference type="GO" id="GO:0061630">
    <property type="term" value="F:ubiquitin protein ligase activity"/>
    <property type="evidence" value="ECO:0000318"/>
    <property type="project" value="GO_Central"/>
</dbReference>
<evidence type="ECO:0000259" key="2">
    <source>
        <dbReference type="PROSITE" id="PS50089"/>
    </source>
</evidence>
<dbReference type="GO" id="GO:0008270">
    <property type="term" value="F:zinc ion binding"/>
    <property type="evidence" value="ECO:0007669"/>
    <property type="project" value="UniProtKB-KW"/>
</dbReference>
<keyword evidence="1" id="KW-0479">Metal-binding</keyword>
<dbReference type="EMBL" id="CM000881">
    <property type="protein sequence ID" value="PNT73178.1"/>
    <property type="molecule type" value="Genomic_DNA"/>
</dbReference>
<feature type="domain" description="RING-type" evidence="2">
    <location>
        <begin position="126"/>
        <end position="167"/>
    </location>
</feature>
<organism evidence="3">
    <name type="scientific">Brachypodium distachyon</name>
    <name type="common">Purple false brome</name>
    <name type="synonym">Trachynia distachya</name>
    <dbReference type="NCBI Taxonomy" id="15368"/>
    <lineage>
        <taxon>Eukaryota</taxon>
        <taxon>Viridiplantae</taxon>
        <taxon>Streptophyta</taxon>
        <taxon>Embryophyta</taxon>
        <taxon>Tracheophyta</taxon>
        <taxon>Spermatophyta</taxon>
        <taxon>Magnoliopsida</taxon>
        <taxon>Liliopsida</taxon>
        <taxon>Poales</taxon>
        <taxon>Poaceae</taxon>
        <taxon>BOP clade</taxon>
        <taxon>Pooideae</taxon>
        <taxon>Stipodae</taxon>
        <taxon>Brachypodieae</taxon>
        <taxon>Brachypodium</taxon>
    </lineage>
</organism>
<dbReference type="PROSITE" id="PS50089">
    <property type="entry name" value="ZF_RING_2"/>
    <property type="match status" value="1"/>
</dbReference>
<dbReference type="GO" id="GO:0005737">
    <property type="term" value="C:cytoplasm"/>
    <property type="evidence" value="ECO:0000318"/>
    <property type="project" value="GO_Central"/>
</dbReference>
<dbReference type="PANTHER" id="PTHR46592">
    <property type="entry name" value="RING-H2 FINGER PROTEIN ATL67"/>
    <property type="match status" value="1"/>
</dbReference>
<keyword evidence="1" id="KW-0862">Zinc</keyword>
<reference evidence="3 4" key="1">
    <citation type="journal article" date="2010" name="Nature">
        <title>Genome sequencing and analysis of the model grass Brachypodium distachyon.</title>
        <authorList>
            <consortium name="International Brachypodium Initiative"/>
        </authorList>
    </citation>
    <scope>NUCLEOTIDE SEQUENCE [LARGE SCALE GENOMIC DNA]</scope>
    <source>
        <strain evidence="3 4">Bd21</strain>
    </source>
</reference>
<gene>
    <name evidence="3" type="ORF">BRADI_2g54784v3</name>
</gene>
<keyword evidence="1" id="KW-0863">Zinc-finger</keyword>
<dbReference type="OrthoDB" id="643976at2759"/>
<dbReference type="Proteomes" id="UP000008810">
    <property type="component" value="Chromosome 2"/>
</dbReference>
<dbReference type="InterPro" id="IPR044289">
    <property type="entry name" value="ATL67-70"/>
</dbReference>
<keyword evidence="5" id="KW-1185">Reference proteome</keyword>
<dbReference type="SUPFAM" id="SSF57850">
    <property type="entry name" value="RING/U-box"/>
    <property type="match status" value="1"/>
</dbReference>
<dbReference type="EnsemblPlants" id="PNT73178">
    <property type="protein sequence ID" value="PNT73178"/>
    <property type="gene ID" value="BRADI_2g54784v3"/>
</dbReference>
<dbReference type="PANTHER" id="PTHR46592:SF14">
    <property type="entry name" value="RING-TYPE DOMAIN-CONTAINING PROTEIN"/>
    <property type="match status" value="1"/>
</dbReference>
<evidence type="ECO:0000313" key="3">
    <source>
        <dbReference type="EMBL" id="PNT73178.1"/>
    </source>
</evidence>
<dbReference type="Gramene" id="PNT73178">
    <property type="protein sequence ID" value="PNT73178"/>
    <property type="gene ID" value="BRADI_2g54784v3"/>
</dbReference>
<dbReference type="InterPro" id="IPR013083">
    <property type="entry name" value="Znf_RING/FYVE/PHD"/>
</dbReference>
<sequence length="266" mass="29233">MQPCTRPRPIAHIFIDTRNWIDLMDSTSATSTTTTASNGWEVCFWCHTCTRLHRTRGGEAAEAVAACPICATPRSASSFEEIIDVVDSRTFLHGCHPATVPPPAAARNCPDPLPLVTIHDDAGLSCPICLDELLEHAAVETPCCKNAYHKDCLEPWLEAGGTCPLCRQWPAPTTAPSSSSSSSPDGLILCDLRRNGDFALGRRVAGRVHMVGVVGRDGELVRHCVVPRRPYRVRRRFGVMQFFRAARRLVKAAAREVRDPMHVRAT</sequence>
<evidence type="ECO:0000313" key="5">
    <source>
        <dbReference type="Proteomes" id="UP000008810"/>
    </source>
</evidence>
<dbReference type="GO" id="GO:0016567">
    <property type="term" value="P:protein ubiquitination"/>
    <property type="evidence" value="ECO:0000318"/>
    <property type="project" value="GO_Central"/>
</dbReference>